<proteinExistence type="predicted"/>
<reference evidence="2 3" key="1">
    <citation type="submission" date="2013-07" db="EMBL/GenBank/DDBJ databases">
        <title>The Genome Sequence of Kwoniella mangroviensis CBS10435.</title>
        <authorList>
            <consortium name="The Broad Institute Genome Sequencing Platform"/>
            <person name="Cuomo C."/>
            <person name="Litvintseva A."/>
            <person name="Chen Y."/>
            <person name="Heitman J."/>
            <person name="Sun S."/>
            <person name="Springer D."/>
            <person name="Dromer F."/>
            <person name="Young S.K."/>
            <person name="Zeng Q."/>
            <person name="Gargeya S."/>
            <person name="Fitzgerald M."/>
            <person name="Abouelleil A."/>
            <person name="Alvarado L."/>
            <person name="Berlin A.M."/>
            <person name="Chapman S.B."/>
            <person name="Dewar J."/>
            <person name="Goldberg J."/>
            <person name="Griggs A."/>
            <person name="Gujja S."/>
            <person name="Hansen M."/>
            <person name="Howarth C."/>
            <person name="Imamovic A."/>
            <person name="Larimer J."/>
            <person name="McCowan C."/>
            <person name="Murphy C."/>
            <person name="Pearson M."/>
            <person name="Priest M."/>
            <person name="Roberts A."/>
            <person name="Saif S."/>
            <person name="Shea T."/>
            <person name="Sykes S."/>
            <person name="Wortman J."/>
            <person name="Nusbaum C."/>
            <person name="Birren B."/>
        </authorList>
    </citation>
    <scope>NUCLEOTIDE SEQUENCE [LARGE SCALE GENOMIC DNA]</scope>
    <source>
        <strain evidence="2 3">CBS 10435</strain>
    </source>
</reference>
<dbReference type="AlphaFoldDB" id="A0A1B9IYI8"/>
<gene>
    <name evidence="2" type="ORF">L486_00107</name>
</gene>
<feature type="region of interest" description="Disordered" evidence="1">
    <location>
        <begin position="1"/>
        <end position="85"/>
    </location>
</feature>
<protein>
    <submittedName>
        <fullName evidence="2">Uncharacterized protein</fullName>
    </submittedName>
</protein>
<name>A0A1B9IYI8_9TREE</name>
<reference evidence="3" key="2">
    <citation type="submission" date="2013-12" db="EMBL/GenBank/DDBJ databases">
        <title>Evolution of pathogenesis and genome organization in the Tremellales.</title>
        <authorList>
            <person name="Cuomo C."/>
            <person name="Litvintseva A."/>
            <person name="Heitman J."/>
            <person name="Chen Y."/>
            <person name="Sun S."/>
            <person name="Springer D."/>
            <person name="Dromer F."/>
            <person name="Young S."/>
            <person name="Zeng Q."/>
            <person name="Chapman S."/>
            <person name="Gujja S."/>
            <person name="Saif S."/>
            <person name="Birren B."/>
        </authorList>
    </citation>
    <scope>NUCLEOTIDE SEQUENCE [LARGE SCALE GENOMIC DNA]</scope>
    <source>
        <strain evidence="3">CBS 10435</strain>
    </source>
</reference>
<evidence type="ECO:0000256" key="1">
    <source>
        <dbReference type="SAM" id="MobiDB-lite"/>
    </source>
</evidence>
<sequence>MSSKHRTSRFHSQSSFPSHYNSLPPGSRAVKQTNHATISSCNLQSNDDDDDDDNSQVPGNARIHIDSLTPETHPKPTVADSTGLDKETVKAIDGSEHLVWYGIQGKTMDDENRTSIRSIGLPPSSMEIFVPCNSRLCQVILPDPPSSRSIGDSCSVGYLEMDKETHSELLKASETHPRFSCEIDLTRLNLGEQPKGTEYSAPERVTMMREFTFEPGHALVQPIHGKVNGFRSTLPGFSGMGFPDVDKQGKEDWFGEIEMLTKINC</sequence>
<accession>A0A1B9IYI8</accession>
<dbReference type="OrthoDB" id="2566601at2759"/>
<feature type="compositionally biased region" description="Polar residues" evidence="1">
    <location>
        <begin position="30"/>
        <end position="45"/>
    </location>
</feature>
<evidence type="ECO:0000313" key="3">
    <source>
        <dbReference type="Proteomes" id="UP000092583"/>
    </source>
</evidence>
<dbReference type="EMBL" id="KI669459">
    <property type="protein sequence ID" value="OCF60474.1"/>
    <property type="molecule type" value="Genomic_DNA"/>
</dbReference>
<organism evidence="2 3">
    <name type="scientific">Kwoniella mangroviensis CBS 10435</name>
    <dbReference type="NCBI Taxonomy" id="1331196"/>
    <lineage>
        <taxon>Eukaryota</taxon>
        <taxon>Fungi</taxon>
        <taxon>Dikarya</taxon>
        <taxon>Basidiomycota</taxon>
        <taxon>Agaricomycotina</taxon>
        <taxon>Tremellomycetes</taxon>
        <taxon>Tremellales</taxon>
        <taxon>Cryptococcaceae</taxon>
        <taxon>Kwoniella</taxon>
    </lineage>
</organism>
<dbReference type="Proteomes" id="UP000092583">
    <property type="component" value="Unassembled WGS sequence"/>
</dbReference>
<keyword evidence="3" id="KW-1185">Reference proteome</keyword>
<feature type="compositionally biased region" description="Polar residues" evidence="1">
    <location>
        <begin position="10"/>
        <end position="21"/>
    </location>
</feature>
<evidence type="ECO:0000313" key="2">
    <source>
        <dbReference type="EMBL" id="OCF60474.1"/>
    </source>
</evidence>